<feature type="non-terminal residue" evidence="1">
    <location>
        <position position="1"/>
    </location>
</feature>
<dbReference type="AlphaFoldDB" id="A0AAV7PZP4"/>
<comment type="caution">
    <text evidence="1">The sequence shown here is derived from an EMBL/GenBank/DDBJ whole genome shotgun (WGS) entry which is preliminary data.</text>
</comment>
<accession>A0AAV7PZP4</accession>
<dbReference type="EMBL" id="JANPWB010000010">
    <property type="protein sequence ID" value="KAJ1133782.1"/>
    <property type="molecule type" value="Genomic_DNA"/>
</dbReference>
<organism evidence="1 2">
    <name type="scientific">Pleurodeles waltl</name>
    <name type="common">Iberian ribbed newt</name>
    <dbReference type="NCBI Taxonomy" id="8319"/>
    <lineage>
        <taxon>Eukaryota</taxon>
        <taxon>Metazoa</taxon>
        <taxon>Chordata</taxon>
        <taxon>Craniata</taxon>
        <taxon>Vertebrata</taxon>
        <taxon>Euteleostomi</taxon>
        <taxon>Amphibia</taxon>
        <taxon>Batrachia</taxon>
        <taxon>Caudata</taxon>
        <taxon>Salamandroidea</taxon>
        <taxon>Salamandridae</taxon>
        <taxon>Pleurodelinae</taxon>
        <taxon>Pleurodeles</taxon>
    </lineage>
</organism>
<reference evidence="1" key="1">
    <citation type="journal article" date="2022" name="bioRxiv">
        <title>Sequencing and chromosome-scale assembly of the giantPleurodeles waltlgenome.</title>
        <authorList>
            <person name="Brown T."/>
            <person name="Elewa A."/>
            <person name="Iarovenko S."/>
            <person name="Subramanian E."/>
            <person name="Araus A.J."/>
            <person name="Petzold A."/>
            <person name="Susuki M."/>
            <person name="Suzuki K.-i.T."/>
            <person name="Hayashi T."/>
            <person name="Toyoda A."/>
            <person name="Oliveira C."/>
            <person name="Osipova E."/>
            <person name="Leigh N.D."/>
            <person name="Simon A."/>
            <person name="Yun M.H."/>
        </authorList>
    </citation>
    <scope>NUCLEOTIDE SEQUENCE</scope>
    <source>
        <strain evidence="1">20211129_DDA</strain>
        <tissue evidence="1">Liver</tissue>
    </source>
</reference>
<gene>
    <name evidence="1" type="ORF">NDU88_000257</name>
</gene>
<sequence length="58" mass="6416">VSYCLWSGGLSQCPQCAILEVTSQCLEVSMEWWLLSVPLFLCPRGHVSVSVSHSVYSL</sequence>
<dbReference type="Proteomes" id="UP001066276">
    <property type="component" value="Chromosome 6"/>
</dbReference>
<name>A0AAV7PZP4_PLEWA</name>
<evidence type="ECO:0000313" key="1">
    <source>
        <dbReference type="EMBL" id="KAJ1133782.1"/>
    </source>
</evidence>
<feature type="non-terminal residue" evidence="1">
    <location>
        <position position="58"/>
    </location>
</feature>
<evidence type="ECO:0000313" key="2">
    <source>
        <dbReference type="Proteomes" id="UP001066276"/>
    </source>
</evidence>
<protein>
    <submittedName>
        <fullName evidence="1">Uncharacterized protein</fullName>
    </submittedName>
</protein>
<proteinExistence type="predicted"/>
<keyword evidence="2" id="KW-1185">Reference proteome</keyword>